<organism evidence="8 9">
    <name type="scientific">Tenacibaculum todarodis</name>
    <dbReference type="NCBI Taxonomy" id="1850252"/>
    <lineage>
        <taxon>Bacteria</taxon>
        <taxon>Pseudomonadati</taxon>
        <taxon>Bacteroidota</taxon>
        <taxon>Flavobacteriia</taxon>
        <taxon>Flavobacteriales</taxon>
        <taxon>Flavobacteriaceae</taxon>
        <taxon>Tenacibaculum</taxon>
    </lineage>
</organism>
<protein>
    <recommendedName>
        <fullName evidence="10">Biopolymer transporter ExbD</fullName>
    </recommendedName>
</protein>
<dbReference type="PANTHER" id="PTHR30558">
    <property type="entry name" value="EXBD MEMBRANE COMPONENT OF PMF-DRIVEN MACROMOLECULE IMPORT SYSTEM"/>
    <property type="match status" value="1"/>
</dbReference>
<comment type="similarity">
    <text evidence="2 7">Belongs to the ExbD/TolR family.</text>
</comment>
<evidence type="ECO:0000256" key="3">
    <source>
        <dbReference type="ARBA" id="ARBA00022475"/>
    </source>
</evidence>
<gene>
    <name evidence="8" type="ORF">LPB136_07260</name>
</gene>
<name>A0A1L3JJ52_9FLAO</name>
<dbReference type="Proteomes" id="UP000181898">
    <property type="component" value="Chromosome"/>
</dbReference>
<dbReference type="KEGG" id="ten:LPB136_07260"/>
<proteinExistence type="inferred from homology"/>
<evidence type="ECO:0000256" key="7">
    <source>
        <dbReference type="RuleBase" id="RU003879"/>
    </source>
</evidence>
<comment type="subcellular location">
    <subcellularLocation>
        <location evidence="1">Cell membrane</location>
        <topology evidence="1">Single-pass membrane protein</topology>
    </subcellularLocation>
    <subcellularLocation>
        <location evidence="7">Cell membrane</location>
        <topology evidence="7">Single-pass type II membrane protein</topology>
    </subcellularLocation>
</comment>
<dbReference type="GO" id="GO:0005886">
    <property type="term" value="C:plasma membrane"/>
    <property type="evidence" value="ECO:0007669"/>
    <property type="project" value="UniProtKB-SubCell"/>
</dbReference>
<reference evidence="8 9" key="1">
    <citation type="submission" date="2016-11" db="EMBL/GenBank/DDBJ databases">
        <title>Tenacibaculum sp. LPB0136, isolated from marine environment.</title>
        <authorList>
            <person name="Kim E."/>
            <person name="Yi H."/>
        </authorList>
    </citation>
    <scope>NUCLEOTIDE SEQUENCE [LARGE SCALE GENOMIC DNA]</scope>
    <source>
        <strain evidence="8 9">LPB0136</strain>
    </source>
</reference>
<dbReference type="STRING" id="1850252.LPB136_07260"/>
<keyword evidence="7" id="KW-0813">Transport</keyword>
<dbReference type="AlphaFoldDB" id="A0A1L3JJ52"/>
<keyword evidence="9" id="KW-1185">Reference proteome</keyword>
<evidence type="ECO:0000256" key="2">
    <source>
        <dbReference type="ARBA" id="ARBA00005811"/>
    </source>
</evidence>
<keyword evidence="6" id="KW-0472">Membrane</keyword>
<evidence type="ECO:0000256" key="6">
    <source>
        <dbReference type="ARBA" id="ARBA00023136"/>
    </source>
</evidence>
<dbReference type="Pfam" id="PF02472">
    <property type="entry name" value="ExbD"/>
    <property type="match status" value="1"/>
</dbReference>
<sequence length="206" mass="23053">MSKKDSPEINAGSMADIAFLLLIFFLVTTTMDVDSGILKKIPQKEKNPPPIDIKQKNLLEITINKNNQLFINEQTVAISELKEIALNFIDNGGGFNKDGQNCSWCNGDKNPKSSDHPTKAVIAIEADRNADYGTYITVLDNLNSAYAQLRNKLSVKLYGKNYNSLEATYKKSDKNKAPILEKIKNIREKYPLLISDIDVSPDMAKR</sequence>
<dbReference type="GO" id="GO:0015031">
    <property type="term" value="P:protein transport"/>
    <property type="evidence" value="ECO:0007669"/>
    <property type="project" value="UniProtKB-KW"/>
</dbReference>
<evidence type="ECO:0000256" key="5">
    <source>
        <dbReference type="ARBA" id="ARBA00022989"/>
    </source>
</evidence>
<keyword evidence="4 7" id="KW-0812">Transmembrane</keyword>
<dbReference type="OrthoDB" id="9801500at2"/>
<evidence type="ECO:0008006" key="10">
    <source>
        <dbReference type="Google" id="ProtNLM"/>
    </source>
</evidence>
<evidence type="ECO:0000313" key="8">
    <source>
        <dbReference type="EMBL" id="APG65158.1"/>
    </source>
</evidence>
<evidence type="ECO:0000256" key="1">
    <source>
        <dbReference type="ARBA" id="ARBA00004162"/>
    </source>
</evidence>
<accession>A0A1L3JJ52</accession>
<keyword evidence="5" id="KW-1133">Transmembrane helix</keyword>
<evidence type="ECO:0000313" key="9">
    <source>
        <dbReference type="Proteomes" id="UP000181898"/>
    </source>
</evidence>
<keyword evidence="7" id="KW-0653">Protein transport</keyword>
<dbReference type="EMBL" id="CP018155">
    <property type="protein sequence ID" value="APG65158.1"/>
    <property type="molecule type" value="Genomic_DNA"/>
</dbReference>
<evidence type="ECO:0000256" key="4">
    <source>
        <dbReference type="ARBA" id="ARBA00022692"/>
    </source>
</evidence>
<dbReference type="Gene3D" id="3.30.420.270">
    <property type="match status" value="1"/>
</dbReference>
<dbReference type="RefSeq" id="WP_072555515.1">
    <property type="nucleotide sequence ID" value="NZ_CP018155.1"/>
</dbReference>
<dbReference type="GO" id="GO:0022857">
    <property type="term" value="F:transmembrane transporter activity"/>
    <property type="evidence" value="ECO:0007669"/>
    <property type="project" value="InterPro"/>
</dbReference>
<dbReference type="InterPro" id="IPR003400">
    <property type="entry name" value="ExbD"/>
</dbReference>
<dbReference type="PANTHER" id="PTHR30558:SF3">
    <property type="entry name" value="BIOPOLYMER TRANSPORT PROTEIN EXBD-RELATED"/>
    <property type="match status" value="1"/>
</dbReference>
<keyword evidence="3" id="KW-1003">Cell membrane</keyword>